<gene>
    <name evidence="1" type="ORF">MRS75_21155</name>
</gene>
<protein>
    <submittedName>
        <fullName evidence="1">Uncharacterized protein</fullName>
    </submittedName>
</protein>
<reference evidence="1" key="1">
    <citation type="submission" date="2022-03" db="EMBL/GenBank/DDBJ databases">
        <title>Fererhizobium litorale gen. nov., sp. nov., isolated from sandy sediments of the Sea of Japan seashore.</title>
        <authorList>
            <person name="Romanenko L."/>
            <person name="Kurilenko V."/>
            <person name="Otstavnykh N."/>
            <person name="Svetashev V."/>
            <person name="Tekutyeva L."/>
            <person name="Isaeva M."/>
            <person name="Mikhailov V."/>
        </authorList>
    </citation>
    <scope>NUCLEOTIDE SEQUENCE</scope>
    <source>
        <strain evidence="1">KMM 9576</strain>
    </source>
</reference>
<evidence type="ECO:0000313" key="2">
    <source>
        <dbReference type="Proteomes" id="UP001161580"/>
    </source>
</evidence>
<evidence type="ECO:0000313" key="1">
    <source>
        <dbReference type="EMBL" id="MDI7924575.1"/>
    </source>
</evidence>
<name>A0AAE3QJA9_9HYPH</name>
<accession>A0AAE3QJA9</accession>
<organism evidence="1 2">
    <name type="scientific">Ferirhizobium litorale</name>
    <dbReference type="NCBI Taxonomy" id="2927786"/>
    <lineage>
        <taxon>Bacteria</taxon>
        <taxon>Pseudomonadati</taxon>
        <taxon>Pseudomonadota</taxon>
        <taxon>Alphaproteobacteria</taxon>
        <taxon>Hyphomicrobiales</taxon>
        <taxon>Rhizobiaceae</taxon>
        <taxon>Ferirhizobium</taxon>
    </lineage>
</organism>
<proteinExistence type="predicted"/>
<dbReference type="AlphaFoldDB" id="A0AAE3QJA9"/>
<dbReference type="RefSeq" id="WP_311794640.1">
    <property type="nucleotide sequence ID" value="NZ_JALDYZ010000016.1"/>
</dbReference>
<keyword evidence="2" id="KW-1185">Reference proteome</keyword>
<dbReference type="EMBL" id="JALDYZ010000016">
    <property type="protein sequence ID" value="MDI7924575.1"/>
    <property type="molecule type" value="Genomic_DNA"/>
</dbReference>
<sequence length="60" mass="6916">MMRARANERTAPTLHDQINQEQALELWHAGRDCTRSIAARLGLSEEEVCAIVERAERRRV</sequence>
<dbReference type="Proteomes" id="UP001161580">
    <property type="component" value="Unassembled WGS sequence"/>
</dbReference>
<comment type="caution">
    <text evidence="1">The sequence shown here is derived from an EMBL/GenBank/DDBJ whole genome shotgun (WGS) entry which is preliminary data.</text>
</comment>